<keyword evidence="3" id="KW-1185">Reference proteome</keyword>
<dbReference type="EMBL" id="JAULSW010000006">
    <property type="protein sequence ID" value="KAK3378530.1"/>
    <property type="molecule type" value="Genomic_DNA"/>
</dbReference>
<feature type="compositionally biased region" description="Basic and acidic residues" evidence="1">
    <location>
        <begin position="15"/>
        <end position="25"/>
    </location>
</feature>
<reference evidence="2" key="1">
    <citation type="journal article" date="2023" name="Mol. Phylogenet. Evol.">
        <title>Genome-scale phylogeny and comparative genomics of the fungal order Sordariales.</title>
        <authorList>
            <person name="Hensen N."/>
            <person name="Bonometti L."/>
            <person name="Westerberg I."/>
            <person name="Brannstrom I.O."/>
            <person name="Guillou S."/>
            <person name="Cros-Aarteil S."/>
            <person name="Calhoun S."/>
            <person name="Haridas S."/>
            <person name="Kuo A."/>
            <person name="Mondo S."/>
            <person name="Pangilinan J."/>
            <person name="Riley R."/>
            <person name="LaButti K."/>
            <person name="Andreopoulos B."/>
            <person name="Lipzen A."/>
            <person name="Chen C."/>
            <person name="Yan M."/>
            <person name="Daum C."/>
            <person name="Ng V."/>
            <person name="Clum A."/>
            <person name="Steindorff A."/>
            <person name="Ohm R.A."/>
            <person name="Martin F."/>
            <person name="Silar P."/>
            <person name="Natvig D.O."/>
            <person name="Lalanne C."/>
            <person name="Gautier V."/>
            <person name="Ament-Velasquez S.L."/>
            <person name="Kruys A."/>
            <person name="Hutchinson M.I."/>
            <person name="Powell A.J."/>
            <person name="Barry K."/>
            <person name="Miller A.N."/>
            <person name="Grigoriev I.V."/>
            <person name="Debuchy R."/>
            <person name="Gladieux P."/>
            <person name="Hiltunen Thoren M."/>
            <person name="Johannesson H."/>
        </authorList>
    </citation>
    <scope>NUCLEOTIDE SEQUENCE</scope>
    <source>
        <strain evidence="2">CBS 232.78</strain>
    </source>
</reference>
<feature type="compositionally biased region" description="Basic and acidic residues" evidence="1">
    <location>
        <begin position="138"/>
        <end position="155"/>
    </location>
</feature>
<evidence type="ECO:0000313" key="2">
    <source>
        <dbReference type="EMBL" id="KAK3378530.1"/>
    </source>
</evidence>
<accession>A0AAE0KMC2</accession>
<name>A0AAE0KMC2_9PEZI</name>
<protein>
    <submittedName>
        <fullName evidence="2">Uncharacterized protein</fullName>
    </submittedName>
</protein>
<feature type="compositionally biased region" description="Low complexity" evidence="1">
    <location>
        <begin position="34"/>
        <end position="69"/>
    </location>
</feature>
<dbReference type="AlphaFoldDB" id="A0AAE0KMC2"/>
<feature type="region of interest" description="Disordered" evidence="1">
    <location>
        <begin position="1"/>
        <end position="166"/>
    </location>
</feature>
<gene>
    <name evidence="2" type="ORF">B0H63DRAFT_480181</name>
</gene>
<comment type="caution">
    <text evidence="2">The sequence shown here is derived from an EMBL/GenBank/DDBJ whole genome shotgun (WGS) entry which is preliminary data.</text>
</comment>
<proteinExistence type="predicted"/>
<evidence type="ECO:0000313" key="3">
    <source>
        <dbReference type="Proteomes" id="UP001285441"/>
    </source>
</evidence>
<organism evidence="2 3">
    <name type="scientific">Podospora didyma</name>
    <dbReference type="NCBI Taxonomy" id="330526"/>
    <lineage>
        <taxon>Eukaryota</taxon>
        <taxon>Fungi</taxon>
        <taxon>Dikarya</taxon>
        <taxon>Ascomycota</taxon>
        <taxon>Pezizomycotina</taxon>
        <taxon>Sordariomycetes</taxon>
        <taxon>Sordariomycetidae</taxon>
        <taxon>Sordariales</taxon>
        <taxon>Podosporaceae</taxon>
        <taxon>Podospora</taxon>
    </lineage>
</organism>
<dbReference type="Proteomes" id="UP001285441">
    <property type="component" value="Unassembled WGS sequence"/>
</dbReference>
<sequence length="198" mass="22044">MFRPGWKPIGPGEVDDYRDFEEPKPRPAGRKKNPAAPAPATATTNKKPPAATPATGKNKPATPAPAAGTGNQGEEGGDFLDVMRKRIQKQQARKSPDPQEGESEAGAGGGKQRRPEEKNRGANRGIRNPPLGGANGEEANREILRALRRDRKKDPNAAAEKRKKKRRLADVEIWLYDGKTRDRKRRRLRYIIREELKM</sequence>
<evidence type="ECO:0000256" key="1">
    <source>
        <dbReference type="SAM" id="MobiDB-lite"/>
    </source>
</evidence>
<reference evidence="2" key="2">
    <citation type="submission" date="2023-06" db="EMBL/GenBank/DDBJ databases">
        <authorList>
            <consortium name="Lawrence Berkeley National Laboratory"/>
            <person name="Haridas S."/>
            <person name="Hensen N."/>
            <person name="Bonometti L."/>
            <person name="Westerberg I."/>
            <person name="Brannstrom I.O."/>
            <person name="Guillou S."/>
            <person name="Cros-Aarteil S."/>
            <person name="Calhoun S."/>
            <person name="Kuo A."/>
            <person name="Mondo S."/>
            <person name="Pangilinan J."/>
            <person name="Riley R."/>
            <person name="LaButti K."/>
            <person name="Andreopoulos B."/>
            <person name="Lipzen A."/>
            <person name="Chen C."/>
            <person name="Yanf M."/>
            <person name="Daum C."/>
            <person name="Ng V."/>
            <person name="Clum A."/>
            <person name="Steindorff A."/>
            <person name="Ohm R."/>
            <person name="Martin F."/>
            <person name="Silar P."/>
            <person name="Natvig D."/>
            <person name="Lalanne C."/>
            <person name="Gautier V."/>
            <person name="Ament-velasquez S.L."/>
            <person name="Kruys A."/>
            <person name="Hutchinson M.I."/>
            <person name="Powell A.J."/>
            <person name="Barry K."/>
            <person name="Miller A.N."/>
            <person name="Grigoriev I.V."/>
            <person name="Debuchy R."/>
            <person name="Gladieux P."/>
            <person name="Thoren M.H."/>
            <person name="Johannesson H."/>
        </authorList>
    </citation>
    <scope>NUCLEOTIDE SEQUENCE</scope>
    <source>
        <strain evidence="2">CBS 232.78</strain>
    </source>
</reference>